<evidence type="ECO:0000256" key="1">
    <source>
        <dbReference type="SAM" id="Phobius"/>
    </source>
</evidence>
<keyword evidence="1" id="KW-0472">Membrane</keyword>
<organism evidence="2 3">
    <name type="scientific">Paenibacillus puldeungensis</name>
    <dbReference type="NCBI Taxonomy" id="696536"/>
    <lineage>
        <taxon>Bacteria</taxon>
        <taxon>Bacillati</taxon>
        <taxon>Bacillota</taxon>
        <taxon>Bacilli</taxon>
        <taxon>Bacillales</taxon>
        <taxon>Paenibacillaceae</taxon>
        <taxon>Paenibacillus</taxon>
    </lineage>
</organism>
<evidence type="ECO:0000313" key="2">
    <source>
        <dbReference type="EMBL" id="MFD1175736.1"/>
    </source>
</evidence>
<reference evidence="3" key="1">
    <citation type="journal article" date="2019" name="Int. J. Syst. Evol. Microbiol.">
        <title>The Global Catalogue of Microorganisms (GCM) 10K type strain sequencing project: providing services to taxonomists for standard genome sequencing and annotation.</title>
        <authorList>
            <consortium name="The Broad Institute Genomics Platform"/>
            <consortium name="The Broad Institute Genome Sequencing Center for Infectious Disease"/>
            <person name="Wu L."/>
            <person name="Ma J."/>
        </authorList>
    </citation>
    <scope>NUCLEOTIDE SEQUENCE [LARGE SCALE GENOMIC DNA]</scope>
    <source>
        <strain evidence="3">CCUG 59189</strain>
    </source>
</reference>
<name>A0ABW3RUX3_9BACL</name>
<dbReference type="EMBL" id="JBHTLM010000003">
    <property type="protein sequence ID" value="MFD1175736.1"/>
    <property type="molecule type" value="Genomic_DNA"/>
</dbReference>
<gene>
    <name evidence="2" type="ORF">ACFQ3W_05380</name>
</gene>
<dbReference type="RefSeq" id="WP_379317407.1">
    <property type="nucleotide sequence ID" value="NZ_JBHTLM010000003.1"/>
</dbReference>
<keyword evidence="1" id="KW-0812">Transmembrane</keyword>
<protein>
    <submittedName>
        <fullName evidence="2">DUF2500 domain-containing protein</fullName>
    </submittedName>
</protein>
<sequence length="139" mass="15926">MQSWLEMFGVMNTALPILFVVLLGIVLISAGKGIVRSMINNKQPVLTVSSIIVAKRTEVSHRHDIDTSVNRSDTKYYVTFEVESGDRLEFMVSGQEYGQCAEGDEGKLTFQGQRYHSFDRIRRTYRTEMEEYREFSGSL</sequence>
<dbReference type="Pfam" id="PF10694">
    <property type="entry name" value="DUF2500"/>
    <property type="match status" value="1"/>
</dbReference>
<proteinExistence type="predicted"/>
<evidence type="ECO:0000313" key="3">
    <source>
        <dbReference type="Proteomes" id="UP001597262"/>
    </source>
</evidence>
<keyword evidence="3" id="KW-1185">Reference proteome</keyword>
<dbReference type="InterPro" id="IPR019635">
    <property type="entry name" value="DUF2500"/>
</dbReference>
<dbReference type="Proteomes" id="UP001597262">
    <property type="component" value="Unassembled WGS sequence"/>
</dbReference>
<accession>A0ABW3RUX3</accession>
<feature type="transmembrane region" description="Helical" evidence="1">
    <location>
        <begin position="14"/>
        <end position="35"/>
    </location>
</feature>
<comment type="caution">
    <text evidence="2">The sequence shown here is derived from an EMBL/GenBank/DDBJ whole genome shotgun (WGS) entry which is preliminary data.</text>
</comment>
<keyword evidence="1" id="KW-1133">Transmembrane helix</keyword>
<dbReference type="Gene3D" id="2.40.50.660">
    <property type="match status" value="1"/>
</dbReference>